<dbReference type="SUPFAM" id="SSF103473">
    <property type="entry name" value="MFS general substrate transporter"/>
    <property type="match status" value="1"/>
</dbReference>
<keyword evidence="5 8" id="KW-0812">Transmembrane</keyword>
<feature type="transmembrane region" description="Helical" evidence="8">
    <location>
        <begin position="164"/>
        <end position="186"/>
    </location>
</feature>
<evidence type="ECO:0000256" key="1">
    <source>
        <dbReference type="ARBA" id="ARBA00004651"/>
    </source>
</evidence>
<dbReference type="PANTHER" id="PTHR23502">
    <property type="entry name" value="MAJOR FACILITATOR SUPERFAMILY"/>
    <property type="match status" value="1"/>
</dbReference>
<feature type="transmembrane region" description="Helical" evidence="8">
    <location>
        <begin position="345"/>
        <end position="367"/>
    </location>
</feature>
<protein>
    <submittedName>
        <fullName evidence="10">Bcr/CflA family drug resistance efflux transporter</fullName>
    </submittedName>
</protein>
<feature type="transmembrane region" description="Helical" evidence="8">
    <location>
        <begin position="105"/>
        <end position="124"/>
    </location>
</feature>
<feature type="transmembrane region" description="Helical" evidence="8">
    <location>
        <begin position="79"/>
        <end position="99"/>
    </location>
</feature>
<gene>
    <name evidence="10" type="ORF">Cba03nite_74350</name>
</gene>
<dbReference type="PANTHER" id="PTHR23502:SF132">
    <property type="entry name" value="POLYAMINE TRANSPORTER 2-RELATED"/>
    <property type="match status" value="1"/>
</dbReference>
<dbReference type="NCBIfam" id="NF008314">
    <property type="entry name" value="PRK11102.1"/>
    <property type="match status" value="1"/>
</dbReference>
<dbReference type="AlphaFoldDB" id="A0A8J3JS86"/>
<dbReference type="InterPro" id="IPR020846">
    <property type="entry name" value="MFS_dom"/>
</dbReference>
<dbReference type="EMBL" id="BONF01000059">
    <property type="protein sequence ID" value="GIF86086.1"/>
    <property type="molecule type" value="Genomic_DNA"/>
</dbReference>
<dbReference type="PROSITE" id="PS00216">
    <property type="entry name" value="SUGAR_TRANSPORT_1"/>
    <property type="match status" value="1"/>
</dbReference>
<comment type="similarity">
    <text evidence="2">Belongs to the major facilitator superfamily. Bcr/CmlA family.</text>
</comment>
<comment type="caution">
    <text evidence="10">The sequence shown here is derived from an EMBL/GenBank/DDBJ whole genome shotgun (WGS) entry which is preliminary data.</text>
</comment>
<evidence type="ECO:0000256" key="3">
    <source>
        <dbReference type="ARBA" id="ARBA00022448"/>
    </source>
</evidence>
<dbReference type="Pfam" id="PF07690">
    <property type="entry name" value="MFS_1"/>
    <property type="match status" value="1"/>
</dbReference>
<evidence type="ECO:0000256" key="6">
    <source>
        <dbReference type="ARBA" id="ARBA00022989"/>
    </source>
</evidence>
<evidence type="ECO:0000256" key="4">
    <source>
        <dbReference type="ARBA" id="ARBA00022475"/>
    </source>
</evidence>
<feature type="transmembrane region" description="Helical" evidence="8">
    <location>
        <begin position="308"/>
        <end position="333"/>
    </location>
</feature>
<feature type="transmembrane region" description="Helical" evidence="8">
    <location>
        <begin position="373"/>
        <end position="392"/>
    </location>
</feature>
<dbReference type="GO" id="GO:1990961">
    <property type="term" value="P:xenobiotic detoxification by transmembrane export across the plasma membrane"/>
    <property type="evidence" value="ECO:0007669"/>
    <property type="project" value="InterPro"/>
</dbReference>
<evidence type="ECO:0000256" key="8">
    <source>
        <dbReference type="SAM" id="Phobius"/>
    </source>
</evidence>
<evidence type="ECO:0000313" key="10">
    <source>
        <dbReference type="EMBL" id="GIF86086.1"/>
    </source>
</evidence>
<dbReference type="InterPro" id="IPR004812">
    <property type="entry name" value="Efflux_drug-R_Bcr/CmlA"/>
</dbReference>
<reference evidence="10 11" key="1">
    <citation type="submission" date="2021-01" db="EMBL/GenBank/DDBJ databases">
        <title>Whole genome shotgun sequence of Catellatospora bangladeshensis NBRC 107357.</title>
        <authorList>
            <person name="Komaki H."/>
            <person name="Tamura T."/>
        </authorList>
    </citation>
    <scope>NUCLEOTIDE SEQUENCE [LARGE SCALE GENOMIC DNA]</scope>
    <source>
        <strain evidence="10 11">NBRC 107357</strain>
    </source>
</reference>
<organism evidence="10 11">
    <name type="scientific">Catellatospora bangladeshensis</name>
    <dbReference type="NCBI Taxonomy" id="310355"/>
    <lineage>
        <taxon>Bacteria</taxon>
        <taxon>Bacillati</taxon>
        <taxon>Actinomycetota</taxon>
        <taxon>Actinomycetes</taxon>
        <taxon>Micromonosporales</taxon>
        <taxon>Micromonosporaceae</taxon>
        <taxon>Catellatospora</taxon>
    </lineage>
</organism>
<dbReference type="Gene3D" id="1.20.1720.10">
    <property type="entry name" value="Multidrug resistance protein D"/>
    <property type="match status" value="1"/>
</dbReference>
<name>A0A8J3JS86_9ACTN</name>
<dbReference type="InterPro" id="IPR011701">
    <property type="entry name" value="MFS"/>
</dbReference>
<comment type="subcellular location">
    <subcellularLocation>
        <location evidence="1">Cell membrane</location>
        <topology evidence="1">Multi-pass membrane protein</topology>
    </subcellularLocation>
</comment>
<keyword evidence="4" id="KW-1003">Cell membrane</keyword>
<evidence type="ECO:0000259" key="9">
    <source>
        <dbReference type="PROSITE" id="PS50850"/>
    </source>
</evidence>
<proteinExistence type="inferred from homology"/>
<evidence type="ECO:0000313" key="11">
    <source>
        <dbReference type="Proteomes" id="UP000601223"/>
    </source>
</evidence>
<feature type="transmembrane region" description="Helical" evidence="8">
    <location>
        <begin position="46"/>
        <end position="67"/>
    </location>
</feature>
<dbReference type="NCBIfam" id="TIGR00710">
    <property type="entry name" value="efflux_Bcr_CflA"/>
    <property type="match status" value="1"/>
</dbReference>
<feature type="transmembrane region" description="Helical" evidence="8">
    <location>
        <begin position="283"/>
        <end position="302"/>
    </location>
</feature>
<dbReference type="RefSeq" id="WP_203756818.1">
    <property type="nucleotide sequence ID" value="NZ_BONF01000059.1"/>
</dbReference>
<dbReference type="InterPro" id="IPR005829">
    <property type="entry name" value="Sugar_transporter_CS"/>
</dbReference>
<feature type="transmembrane region" description="Helical" evidence="8">
    <location>
        <begin position="12"/>
        <end position="34"/>
    </location>
</feature>
<dbReference type="GO" id="GO:0005886">
    <property type="term" value="C:plasma membrane"/>
    <property type="evidence" value="ECO:0007669"/>
    <property type="project" value="UniProtKB-SubCell"/>
</dbReference>
<keyword evidence="3" id="KW-0813">Transport</keyword>
<keyword evidence="6 8" id="KW-1133">Transmembrane helix</keyword>
<dbReference type="CDD" id="cd17320">
    <property type="entry name" value="MFS_MdfA_MDR_like"/>
    <property type="match status" value="1"/>
</dbReference>
<sequence length="400" mass="41284">MTAAPPHRRITLILVLGSMSAFGALSFDMYLPAFPTIAADLRVSPAAVQLTLTVALIGIALGQFVMGPLSDRWGRRRPIIAGTVLFAVSSALITIAPNIEVMTALRLVQGFAGGIGIALSRAVVRDLYSGAEASRFFSRLTLVFGVAPVVAPTIGALVLKFTSWRGVFALLAAYGLIMVLVGWRFLPETLPAERRRTGGLAEVGRGFRVLAGDRRFWGYTAAQGLTFAGLFSYLSSGSFVLQEVYGVSAQAYGLIFGLNALGLVAVGQLNARLVGRRSTPRTLLFAALIGAVAAGVLMIGGAELQSLTIVVAMLFVYIASLGMVAPNSTALALDGHAQMAGTAAALMGAVQSGIGAVAGPIVAALGASSGVPMAAAMFCFAALSILTATVLTRPGQPKLA</sequence>
<dbReference type="FunFam" id="1.20.1720.10:FF:000005">
    <property type="entry name" value="Bcr/CflA family efflux transporter"/>
    <property type="match status" value="1"/>
</dbReference>
<accession>A0A8J3JS86</accession>
<evidence type="ECO:0000256" key="2">
    <source>
        <dbReference type="ARBA" id="ARBA00006236"/>
    </source>
</evidence>
<dbReference type="Proteomes" id="UP000601223">
    <property type="component" value="Unassembled WGS sequence"/>
</dbReference>
<feature type="transmembrane region" description="Helical" evidence="8">
    <location>
        <begin position="249"/>
        <end position="271"/>
    </location>
</feature>
<dbReference type="PROSITE" id="PS50850">
    <property type="entry name" value="MFS"/>
    <property type="match status" value="1"/>
</dbReference>
<evidence type="ECO:0000256" key="7">
    <source>
        <dbReference type="ARBA" id="ARBA00023136"/>
    </source>
</evidence>
<keyword evidence="11" id="KW-1185">Reference proteome</keyword>
<dbReference type="InterPro" id="IPR036259">
    <property type="entry name" value="MFS_trans_sf"/>
</dbReference>
<keyword evidence="7 8" id="KW-0472">Membrane</keyword>
<evidence type="ECO:0000256" key="5">
    <source>
        <dbReference type="ARBA" id="ARBA00022692"/>
    </source>
</evidence>
<dbReference type="GO" id="GO:0042910">
    <property type="term" value="F:xenobiotic transmembrane transporter activity"/>
    <property type="evidence" value="ECO:0007669"/>
    <property type="project" value="InterPro"/>
</dbReference>
<feature type="transmembrane region" description="Helical" evidence="8">
    <location>
        <begin position="216"/>
        <end position="234"/>
    </location>
</feature>
<feature type="domain" description="Major facilitator superfamily (MFS) profile" evidence="9">
    <location>
        <begin position="12"/>
        <end position="396"/>
    </location>
</feature>
<feature type="transmembrane region" description="Helical" evidence="8">
    <location>
        <begin position="136"/>
        <end position="158"/>
    </location>
</feature>